<proteinExistence type="predicted"/>
<dbReference type="GO" id="GO:0003676">
    <property type="term" value="F:nucleic acid binding"/>
    <property type="evidence" value="ECO:0007669"/>
    <property type="project" value="InterPro"/>
</dbReference>
<comment type="caution">
    <text evidence="1">The sequence shown here is derived from an EMBL/GenBank/DDBJ whole genome shotgun (WGS) entry which is preliminary data.</text>
</comment>
<dbReference type="PIRSF" id="PIRSF002599">
    <property type="entry name" value="Cold_shock_A"/>
    <property type="match status" value="1"/>
</dbReference>
<dbReference type="Proteomes" id="UP000713880">
    <property type="component" value="Unassembled WGS sequence"/>
</dbReference>
<organism evidence="1 2">
    <name type="scientific">Mordavella massiliensis</name>
    <dbReference type="NCBI Taxonomy" id="1871024"/>
    <lineage>
        <taxon>Bacteria</taxon>
        <taxon>Bacillati</taxon>
        <taxon>Bacillota</taxon>
        <taxon>Clostridia</taxon>
        <taxon>Eubacteriales</taxon>
        <taxon>Clostridiaceae</taxon>
        <taxon>Mordavella</taxon>
    </lineage>
</organism>
<evidence type="ECO:0000313" key="2">
    <source>
        <dbReference type="Proteomes" id="UP000713880"/>
    </source>
</evidence>
<evidence type="ECO:0000313" key="1">
    <source>
        <dbReference type="EMBL" id="MBM6826783.1"/>
    </source>
</evidence>
<dbReference type="EMBL" id="JACJLV010000017">
    <property type="protein sequence ID" value="MBM6826783.1"/>
    <property type="molecule type" value="Genomic_DNA"/>
</dbReference>
<dbReference type="InterPro" id="IPR012156">
    <property type="entry name" value="Cold_shock_CspA"/>
</dbReference>
<keyword evidence="2" id="KW-1185">Reference proteome</keyword>
<name>A0A938X2H9_9CLOT</name>
<reference evidence="1" key="2">
    <citation type="journal article" date="2021" name="Sci. Rep.">
        <title>The distribution of antibiotic resistance genes in chicken gut microbiota commensals.</title>
        <authorList>
            <person name="Juricova H."/>
            <person name="Matiasovicova J."/>
            <person name="Kubasova T."/>
            <person name="Cejkova D."/>
            <person name="Rychlik I."/>
        </authorList>
    </citation>
    <scope>NUCLEOTIDE SEQUENCE</scope>
    <source>
        <strain evidence="1">An420c</strain>
    </source>
</reference>
<protein>
    <submittedName>
        <fullName evidence="1">DUF1294 domain-containing protein</fullName>
    </submittedName>
</protein>
<reference evidence="1" key="1">
    <citation type="submission" date="2020-08" db="EMBL/GenBank/DDBJ databases">
        <authorList>
            <person name="Cejkova D."/>
            <person name="Kubasova T."/>
            <person name="Jahodarova E."/>
            <person name="Rychlik I."/>
        </authorList>
    </citation>
    <scope>NUCLEOTIDE SEQUENCE</scope>
    <source>
        <strain evidence="1">An420c</strain>
    </source>
</reference>
<dbReference type="InterPro" id="IPR010718">
    <property type="entry name" value="DUF1294"/>
</dbReference>
<dbReference type="RefSeq" id="WP_204908834.1">
    <property type="nucleotide sequence ID" value="NZ_JACJLV010000017.1"/>
</dbReference>
<sequence>MIYYLFVINVITFAAFGLDKRKAKKRKFRIRESVLLGLALIGGSLGAMAGMFLFHHKTRKPAFRIGIPVLFLLQGVIWILIAGMEMGT</sequence>
<gene>
    <name evidence="1" type="ORF">H6A13_06655</name>
</gene>
<dbReference type="Pfam" id="PF06961">
    <property type="entry name" value="DUF1294"/>
    <property type="match status" value="1"/>
</dbReference>
<accession>A0A938X2H9</accession>
<dbReference type="AlphaFoldDB" id="A0A938X2H9"/>